<evidence type="ECO:0000259" key="2">
    <source>
        <dbReference type="SMART" id="SM00244"/>
    </source>
</evidence>
<dbReference type="AlphaFoldDB" id="A0A3N0A881"/>
<keyword evidence="5" id="KW-1185">Reference proteome</keyword>
<evidence type="ECO:0000313" key="5">
    <source>
        <dbReference type="Proteomes" id="UP000309454"/>
    </source>
</evidence>
<comment type="caution">
    <text evidence="3">The sequence shown here is derived from an EMBL/GenBank/DDBJ whole genome shotgun (WGS) entry which is preliminary data.</text>
</comment>
<feature type="compositionally biased region" description="Low complexity" evidence="1">
    <location>
        <begin position="288"/>
        <end position="299"/>
    </location>
</feature>
<dbReference type="Pfam" id="PF01145">
    <property type="entry name" value="Band_7"/>
    <property type="match status" value="1"/>
</dbReference>
<accession>A0A3N0A881</accession>
<name>A0A3N0A881_9ACTN</name>
<sequence>MLVALLIVVALVALSVFIVPQQKAYVIERLGKFNRIAQAGLRFRIPLIENIVARIDLRIRQSSLHIDAKTRDNVTINMNVDVQYKVDTNRDDGVYRAFYTLADPVAQMQSYIADALRSSIPKYTLDEVFDRKDDIAHDVQGIIAATMIDYGYVVVSTLITRIELPTDVERAMNDINAAQRKQEAAQALAEAERIRVVTEARAQAEAAEQAGIGIANQRRAIAEGINASLSEIKESGLTQSEANLMFLFTQWTDMMSAFGKEGTSTVVLPSDFRETAGMFESMLVGSSVANPANSASPIAKTPKAPTEK</sequence>
<dbReference type="GeneID" id="93357405"/>
<evidence type="ECO:0000313" key="4">
    <source>
        <dbReference type="EMBL" id="TJW09984.1"/>
    </source>
</evidence>
<evidence type="ECO:0000313" key="6">
    <source>
        <dbReference type="Proteomes" id="UP000530850"/>
    </source>
</evidence>
<dbReference type="Gene3D" id="3.30.479.30">
    <property type="entry name" value="Band 7 domain"/>
    <property type="match status" value="1"/>
</dbReference>
<dbReference type="InterPro" id="IPR001972">
    <property type="entry name" value="Stomatin_HflK_fam"/>
</dbReference>
<dbReference type="SMART" id="SM00244">
    <property type="entry name" value="PHB"/>
    <property type="match status" value="1"/>
</dbReference>
<organism evidence="3 6">
    <name type="scientific">Parvibacter caecicola</name>
    <dbReference type="NCBI Taxonomy" id="747645"/>
    <lineage>
        <taxon>Bacteria</taxon>
        <taxon>Bacillati</taxon>
        <taxon>Actinomycetota</taxon>
        <taxon>Coriobacteriia</taxon>
        <taxon>Coriobacteriales</taxon>
        <taxon>Coriobacteriaceae</taxon>
        <taxon>Parvibacter</taxon>
    </lineage>
</organism>
<dbReference type="CDD" id="cd03407">
    <property type="entry name" value="SPFH_like_u4"/>
    <property type="match status" value="1"/>
</dbReference>
<dbReference type="EMBL" id="SSTM01000005">
    <property type="protein sequence ID" value="TJW09984.1"/>
    <property type="molecule type" value="Genomic_DNA"/>
</dbReference>
<proteinExistence type="predicted"/>
<dbReference type="OrthoDB" id="9809197at2"/>
<dbReference type="EMBL" id="JACHYA010000005">
    <property type="protein sequence ID" value="MBB3171853.1"/>
    <property type="molecule type" value="Genomic_DNA"/>
</dbReference>
<feature type="region of interest" description="Disordered" evidence="1">
    <location>
        <begin position="288"/>
        <end position="308"/>
    </location>
</feature>
<keyword evidence="3" id="KW-0645">Protease</keyword>
<keyword evidence="3" id="KW-0378">Hydrolase</keyword>
<reference evidence="4 5" key="1">
    <citation type="submission" date="2019-04" db="EMBL/GenBank/DDBJ databases">
        <title>Microbes associate with the intestines of laboratory mice.</title>
        <authorList>
            <person name="Navarre W."/>
            <person name="Wong E."/>
            <person name="Huang K.C."/>
            <person name="Tropini C."/>
            <person name="Ng K."/>
            <person name="Yu B."/>
        </authorList>
    </citation>
    <scope>NUCLEOTIDE SEQUENCE [LARGE SCALE GENOMIC DNA]</scope>
    <source>
        <strain evidence="4 5">NM48_B13</strain>
    </source>
</reference>
<dbReference type="Proteomes" id="UP000530850">
    <property type="component" value="Unassembled WGS sequence"/>
</dbReference>
<dbReference type="SUPFAM" id="SSF117892">
    <property type="entry name" value="Band 7/SPFH domain"/>
    <property type="match status" value="1"/>
</dbReference>
<dbReference type="InterPro" id="IPR001107">
    <property type="entry name" value="Band_7"/>
</dbReference>
<gene>
    <name evidence="4" type="ORF">E5982_07895</name>
    <name evidence="3" type="ORF">FHR31_001679</name>
</gene>
<protein>
    <submittedName>
        <fullName evidence="3">Regulator of protease activity HflC (Stomatin/prohibitin superfamily)</fullName>
    </submittedName>
    <submittedName>
        <fullName evidence="4">SPFH domain-containing protein</fullName>
    </submittedName>
</protein>
<dbReference type="GO" id="GO:0006508">
    <property type="term" value="P:proteolysis"/>
    <property type="evidence" value="ECO:0007669"/>
    <property type="project" value="UniProtKB-KW"/>
</dbReference>
<evidence type="ECO:0000256" key="1">
    <source>
        <dbReference type="SAM" id="MobiDB-lite"/>
    </source>
</evidence>
<dbReference type="InterPro" id="IPR050710">
    <property type="entry name" value="Band7/mec-2_domain"/>
</dbReference>
<dbReference type="GO" id="GO:0008233">
    <property type="term" value="F:peptidase activity"/>
    <property type="evidence" value="ECO:0007669"/>
    <property type="project" value="UniProtKB-KW"/>
</dbReference>
<dbReference type="PANTHER" id="PTHR43327">
    <property type="entry name" value="STOMATIN-LIKE PROTEIN 2, MITOCHONDRIAL"/>
    <property type="match status" value="1"/>
</dbReference>
<dbReference type="RefSeq" id="WP_123186091.1">
    <property type="nucleotide sequence ID" value="NZ_CANSLK010000008.1"/>
</dbReference>
<feature type="domain" description="Band 7" evidence="2">
    <location>
        <begin position="14"/>
        <end position="176"/>
    </location>
</feature>
<dbReference type="GO" id="GO:0016020">
    <property type="term" value="C:membrane"/>
    <property type="evidence" value="ECO:0007669"/>
    <property type="project" value="InterPro"/>
</dbReference>
<evidence type="ECO:0000313" key="3">
    <source>
        <dbReference type="EMBL" id="MBB3171853.1"/>
    </source>
</evidence>
<dbReference type="PRINTS" id="PR00721">
    <property type="entry name" value="STOMATIN"/>
</dbReference>
<dbReference type="Proteomes" id="UP000309454">
    <property type="component" value="Unassembled WGS sequence"/>
</dbReference>
<dbReference type="PANTHER" id="PTHR43327:SF31">
    <property type="entry name" value="HYPERSENSITIVE-INDUCED RESPONSE PROTEIN 2"/>
    <property type="match status" value="1"/>
</dbReference>
<dbReference type="InterPro" id="IPR036013">
    <property type="entry name" value="Band_7/SPFH_dom_sf"/>
</dbReference>
<reference evidence="3 6" key="2">
    <citation type="submission" date="2020-08" db="EMBL/GenBank/DDBJ databases">
        <title>Sequencing the genomes of 1000 actinobacteria strains.</title>
        <authorList>
            <person name="Klenk H.-P."/>
        </authorList>
    </citation>
    <scope>NUCLEOTIDE SEQUENCE [LARGE SCALE GENOMIC DNA]</scope>
    <source>
        <strain evidence="3 6">DSM 22242</strain>
    </source>
</reference>